<reference evidence="1" key="1">
    <citation type="journal article" date="2014" name="Front. Microbiol.">
        <title>High frequency of phylogenetically diverse reductive dehalogenase-homologous genes in deep subseafloor sedimentary metagenomes.</title>
        <authorList>
            <person name="Kawai M."/>
            <person name="Futagami T."/>
            <person name="Toyoda A."/>
            <person name="Takaki Y."/>
            <person name="Nishi S."/>
            <person name="Hori S."/>
            <person name="Arai W."/>
            <person name="Tsubouchi T."/>
            <person name="Morono Y."/>
            <person name="Uchiyama I."/>
            <person name="Ito T."/>
            <person name="Fujiyama A."/>
            <person name="Inagaki F."/>
            <person name="Takami H."/>
        </authorList>
    </citation>
    <scope>NUCLEOTIDE SEQUENCE</scope>
    <source>
        <strain evidence="1">Expedition CK06-06</strain>
    </source>
</reference>
<sequence length="122" mass="14014">VQKAFESLSPQVSDIKIQEVVQTIESWASHNFSSHFSETLHELKGILSTIPTPDTIKPLLNLRDFLSDAQRLWQEQESLRVGSVRTQRISEIAARVFKYTEASRREEVQTLFDQIGSDIDRL</sequence>
<feature type="non-terminal residue" evidence="1">
    <location>
        <position position="122"/>
    </location>
</feature>
<protein>
    <submittedName>
        <fullName evidence="1">Uncharacterized protein</fullName>
    </submittedName>
</protein>
<organism evidence="1">
    <name type="scientific">marine sediment metagenome</name>
    <dbReference type="NCBI Taxonomy" id="412755"/>
    <lineage>
        <taxon>unclassified sequences</taxon>
        <taxon>metagenomes</taxon>
        <taxon>ecological metagenomes</taxon>
    </lineage>
</organism>
<feature type="non-terminal residue" evidence="1">
    <location>
        <position position="1"/>
    </location>
</feature>
<proteinExistence type="predicted"/>
<name>X1P4Y8_9ZZZZ</name>
<evidence type="ECO:0000313" key="1">
    <source>
        <dbReference type="EMBL" id="GAI25959.1"/>
    </source>
</evidence>
<dbReference type="EMBL" id="BARV01013763">
    <property type="protein sequence ID" value="GAI25959.1"/>
    <property type="molecule type" value="Genomic_DNA"/>
</dbReference>
<gene>
    <name evidence="1" type="ORF">S06H3_24603</name>
</gene>
<accession>X1P4Y8</accession>
<dbReference type="AlphaFoldDB" id="X1P4Y8"/>
<comment type="caution">
    <text evidence="1">The sequence shown here is derived from an EMBL/GenBank/DDBJ whole genome shotgun (WGS) entry which is preliminary data.</text>
</comment>